<dbReference type="PROSITE" id="PS00107">
    <property type="entry name" value="PROTEIN_KINASE_ATP"/>
    <property type="match status" value="1"/>
</dbReference>
<gene>
    <name evidence="10" type="ORF">OFUS_LOCUS11746</name>
</gene>
<dbReference type="InterPro" id="IPR008271">
    <property type="entry name" value="Ser/Thr_kinase_AS"/>
</dbReference>
<dbReference type="PANTHER" id="PTHR44167:SF23">
    <property type="entry name" value="CDC7 KINASE, ISOFORM A-RELATED"/>
    <property type="match status" value="1"/>
</dbReference>
<keyword evidence="5" id="KW-0418">Kinase</keyword>
<dbReference type="SUPFAM" id="SSF56112">
    <property type="entry name" value="Protein kinase-like (PK-like)"/>
    <property type="match status" value="1"/>
</dbReference>
<evidence type="ECO:0000256" key="1">
    <source>
        <dbReference type="ARBA" id="ARBA00012513"/>
    </source>
</evidence>
<dbReference type="Gene3D" id="1.10.510.10">
    <property type="entry name" value="Transferase(Phosphotransferase) domain 1"/>
    <property type="match status" value="2"/>
</dbReference>
<dbReference type="InterPro" id="IPR011009">
    <property type="entry name" value="Kinase-like_dom_sf"/>
</dbReference>
<dbReference type="EMBL" id="CAIIXF020000006">
    <property type="protein sequence ID" value="CAH1785729.1"/>
    <property type="molecule type" value="Genomic_DNA"/>
</dbReference>
<dbReference type="GO" id="GO:0044773">
    <property type="term" value="P:mitotic DNA damage checkpoint signaling"/>
    <property type="evidence" value="ECO:0007669"/>
    <property type="project" value="TreeGrafter"/>
</dbReference>
<comment type="caution">
    <text evidence="10">The sequence shown here is derived from an EMBL/GenBank/DDBJ whole genome shotgun (WGS) entry which is preliminary data.</text>
</comment>
<dbReference type="CDD" id="cd14019">
    <property type="entry name" value="STKc_Cdc7"/>
    <property type="match status" value="1"/>
</dbReference>
<sequence length="536" mass="60389">MSTSSLSIGSFHDYLEENVEEVNTTPKKRKRHTPPSTPDGPPADVEEDIEKLYNYIPEVEEIFTVLDKVGEGTFSSVYLARLKKHPEVDQYFALKHIIPTSHPSRTENELRCLQQLRGVNNVIGVQWCVRHKDHVVIVMPYFQHGRFQDGVKLFSVAEVREYMRNLLISLKQVHKFDIIHRDVKPSNFLVDRKLKRYALVDFGLAHKAPVQLKPQTSASMVPQKPTHASIVASSPTKRKTRAQTENLGVQVSSLKRSSSLAAPLRLNKLTVNEIKADALKNATAQVRIEKLKMSQTPTPDIMKPEFRKKMKSPRRVLMCKRMLHAQKKDELILRKLNNSSSTSHKPNPARTALYDAPTTCKCFGLPQVCNICTARGAQVAPRAGTPGFRAPEVLMKSPDQTTAVDIWSAGVMFLSLLSGRYPFFRAPDDMTALAQIIALMGSNQVKEAAKHIGKDIICHPTVPALDLKILCEKLRNSTTQTKPKTKSMDKENPVKSKNSWDNVPQDAYDLLYKLLDLNPHTRITAESALEHPFFHS</sequence>
<evidence type="ECO:0000256" key="5">
    <source>
        <dbReference type="ARBA" id="ARBA00022777"/>
    </source>
</evidence>
<dbReference type="PANTHER" id="PTHR44167">
    <property type="entry name" value="OVARIAN-SPECIFIC SERINE/THREONINE-PROTEIN KINASE LOK-RELATED"/>
    <property type="match status" value="1"/>
</dbReference>
<evidence type="ECO:0000313" key="10">
    <source>
        <dbReference type="EMBL" id="CAH1785729.1"/>
    </source>
</evidence>
<dbReference type="PROSITE" id="PS50011">
    <property type="entry name" value="PROTEIN_KINASE_DOM"/>
    <property type="match status" value="1"/>
</dbReference>
<evidence type="ECO:0000256" key="3">
    <source>
        <dbReference type="ARBA" id="ARBA00022679"/>
    </source>
</evidence>
<dbReference type="EC" id="2.7.11.1" evidence="1"/>
<feature type="domain" description="Protein kinase" evidence="9">
    <location>
        <begin position="63"/>
        <end position="534"/>
    </location>
</feature>
<feature type="binding site" evidence="7">
    <location>
        <position position="95"/>
    </location>
    <ligand>
        <name>ATP</name>
        <dbReference type="ChEBI" id="CHEBI:30616"/>
    </ligand>
</feature>
<dbReference type="OrthoDB" id="10020333at2759"/>
<dbReference type="PROSITE" id="PS00108">
    <property type="entry name" value="PROTEIN_KINASE_ST"/>
    <property type="match status" value="1"/>
</dbReference>
<feature type="region of interest" description="Disordered" evidence="8">
    <location>
        <begin position="17"/>
        <end position="45"/>
    </location>
</feature>
<dbReference type="Gene3D" id="3.30.200.20">
    <property type="entry name" value="Phosphorylase Kinase, domain 1"/>
    <property type="match status" value="1"/>
</dbReference>
<dbReference type="GO" id="GO:0005634">
    <property type="term" value="C:nucleus"/>
    <property type="evidence" value="ECO:0007669"/>
    <property type="project" value="TreeGrafter"/>
</dbReference>
<dbReference type="Proteomes" id="UP000749559">
    <property type="component" value="Unassembled WGS sequence"/>
</dbReference>
<protein>
    <recommendedName>
        <fullName evidence="1">non-specific serine/threonine protein kinase</fullName>
        <ecNumber evidence="1">2.7.11.1</ecNumber>
    </recommendedName>
</protein>
<feature type="region of interest" description="Disordered" evidence="8">
    <location>
        <begin position="215"/>
        <end position="243"/>
    </location>
</feature>
<dbReference type="InterPro" id="IPR017441">
    <property type="entry name" value="Protein_kinase_ATP_BS"/>
</dbReference>
<dbReference type="GO" id="GO:0004674">
    <property type="term" value="F:protein serine/threonine kinase activity"/>
    <property type="evidence" value="ECO:0007669"/>
    <property type="project" value="UniProtKB-KW"/>
</dbReference>
<evidence type="ECO:0000259" key="9">
    <source>
        <dbReference type="PROSITE" id="PS50011"/>
    </source>
</evidence>
<name>A0A8S4NZW4_OWEFU</name>
<dbReference type="SMART" id="SM00220">
    <property type="entry name" value="S_TKc"/>
    <property type="match status" value="1"/>
</dbReference>
<reference evidence="10" key="1">
    <citation type="submission" date="2022-03" db="EMBL/GenBank/DDBJ databases">
        <authorList>
            <person name="Martin C."/>
        </authorList>
    </citation>
    <scope>NUCLEOTIDE SEQUENCE</scope>
</reference>
<feature type="region of interest" description="Disordered" evidence="8">
    <location>
        <begin position="479"/>
        <end position="499"/>
    </location>
</feature>
<keyword evidence="3" id="KW-0808">Transferase</keyword>
<dbReference type="InterPro" id="IPR000719">
    <property type="entry name" value="Prot_kinase_dom"/>
</dbReference>
<keyword evidence="11" id="KW-1185">Reference proteome</keyword>
<keyword evidence="2" id="KW-0723">Serine/threonine-protein kinase</keyword>
<organism evidence="10 11">
    <name type="scientific">Owenia fusiformis</name>
    <name type="common">Polychaete worm</name>
    <dbReference type="NCBI Taxonomy" id="6347"/>
    <lineage>
        <taxon>Eukaryota</taxon>
        <taxon>Metazoa</taxon>
        <taxon>Spiralia</taxon>
        <taxon>Lophotrochozoa</taxon>
        <taxon>Annelida</taxon>
        <taxon>Polychaeta</taxon>
        <taxon>Sedentaria</taxon>
        <taxon>Canalipalpata</taxon>
        <taxon>Sabellida</taxon>
        <taxon>Oweniida</taxon>
        <taxon>Oweniidae</taxon>
        <taxon>Owenia</taxon>
    </lineage>
</organism>
<accession>A0A8S4NZW4</accession>
<dbReference type="Pfam" id="PF00069">
    <property type="entry name" value="Pkinase"/>
    <property type="match status" value="2"/>
</dbReference>
<evidence type="ECO:0000256" key="4">
    <source>
        <dbReference type="ARBA" id="ARBA00022741"/>
    </source>
</evidence>
<dbReference type="AlphaFoldDB" id="A0A8S4NZW4"/>
<evidence type="ECO:0000256" key="7">
    <source>
        <dbReference type="PROSITE-ProRule" id="PRU10141"/>
    </source>
</evidence>
<keyword evidence="4 7" id="KW-0547">Nucleotide-binding</keyword>
<keyword evidence="6 7" id="KW-0067">ATP-binding</keyword>
<evidence type="ECO:0000256" key="2">
    <source>
        <dbReference type="ARBA" id="ARBA00022527"/>
    </source>
</evidence>
<dbReference type="GO" id="GO:0005524">
    <property type="term" value="F:ATP binding"/>
    <property type="evidence" value="ECO:0007669"/>
    <property type="project" value="UniProtKB-UniRule"/>
</dbReference>
<evidence type="ECO:0000256" key="8">
    <source>
        <dbReference type="SAM" id="MobiDB-lite"/>
    </source>
</evidence>
<evidence type="ECO:0000256" key="6">
    <source>
        <dbReference type="ARBA" id="ARBA00022840"/>
    </source>
</evidence>
<evidence type="ECO:0000313" key="11">
    <source>
        <dbReference type="Proteomes" id="UP000749559"/>
    </source>
</evidence>
<proteinExistence type="predicted"/>